<name>A0A1I5R9A4_9BACT</name>
<feature type="signal peptide" evidence="1">
    <location>
        <begin position="1"/>
        <end position="20"/>
    </location>
</feature>
<evidence type="ECO:0008006" key="4">
    <source>
        <dbReference type="Google" id="ProtNLM"/>
    </source>
</evidence>
<dbReference type="Proteomes" id="UP000199031">
    <property type="component" value="Unassembled WGS sequence"/>
</dbReference>
<dbReference type="STRING" id="1465490.SAMN05444277_101138"/>
<feature type="chain" id="PRO_5011619035" description="Outer membrane protein beta-barrel domain-containing protein" evidence="1">
    <location>
        <begin position="21"/>
        <end position="273"/>
    </location>
</feature>
<sequence>MYRKIILLSLCFIVTGQIFAQQQEKKAESEKDIKRQERRQHIADLIKREEEGALIYNKQSLFGFKLNTDGWTAIYEHGKYKTINTTNTWFVEIGERKSHKEERITPSDPYTGYPVGNSFIYGKRNVFYNVNIGIGQQRLIGGKGTKNGVAVSAIYGGGFSAGLLKPYYVTVYNPNTGETQDVKYQGPSDTVFLNYPISGAGLTKGFGEMKFMPGLVAHAGLRFDYGRYNELLSALEIGVSAEFYTKDMPIMVDAEAKKFFYNAYIAIEFGFRK</sequence>
<evidence type="ECO:0000256" key="1">
    <source>
        <dbReference type="SAM" id="SignalP"/>
    </source>
</evidence>
<reference evidence="2 3" key="1">
    <citation type="submission" date="2016-10" db="EMBL/GenBank/DDBJ databases">
        <authorList>
            <person name="de Groot N.N."/>
        </authorList>
    </citation>
    <scope>NUCLEOTIDE SEQUENCE [LARGE SCALE GENOMIC DNA]</scope>
    <source>
        <strain evidence="2 3">DSM 28286</strain>
    </source>
</reference>
<accession>A0A1I5R9A4</accession>
<proteinExistence type="predicted"/>
<evidence type="ECO:0000313" key="2">
    <source>
        <dbReference type="EMBL" id="SFP54990.1"/>
    </source>
</evidence>
<keyword evidence="1" id="KW-0732">Signal</keyword>
<protein>
    <recommendedName>
        <fullName evidence="4">Outer membrane protein beta-barrel domain-containing protein</fullName>
    </recommendedName>
</protein>
<dbReference type="AlphaFoldDB" id="A0A1I5R9A4"/>
<organism evidence="2 3">
    <name type="scientific">Parafilimonas terrae</name>
    <dbReference type="NCBI Taxonomy" id="1465490"/>
    <lineage>
        <taxon>Bacteria</taxon>
        <taxon>Pseudomonadati</taxon>
        <taxon>Bacteroidota</taxon>
        <taxon>Chitinophagia</taxon>
        <taxon>Chitinophagales</taxon>
        <taxon>Chitinophagaceae</taxon>
        <taxon>Parafilimonas</taxon>
    </lineage>
</organism>
<evidence type="ECO:0000313" key="3">
    <source>
        <dbReference type="Proteomes" id="UP000199031"/>
    </source>
</evidence>
<keyword evidence="3" id="KW-1185">Reference proteome</keyword>
<gene>
    <name evidence="2" type="ORF">SAMN05444277_101138</name>
</gene>
<dbReference type="EMBL" id="FOXQ01000001">
    <property type="protein sequence ID" value="SFP54990.1"/>
    <property type="molecule type" value="Genomic_DNA"/>
</dbReference>